<gene>
    <name evidence="2" type="ORF">Phpb_03828</name>
</gene>
<feature type="chain" id="PRO_5008619741" description="Hemolysin" evidence="1">
    <location>
        <begin position="20"/>
        <end position="71"/>
    </location>
</feature>
<evidence type="ECO:0000256" key="1">
    <source>
        <dbReference type="SAM" id="SignalP"/>
    </source>
</evidence>
<reference evidence="3" key="1">
    <citation type="submission" date="2015-11" db="EMBL/GenBank/DDBJ databases">
        <authorList>
            <person name="Tobias N.J."/>
            <person name="Mishra B."/>
            <person name="Gupta D.K."/>
            <person name="Thines M."/>
            <person name="Stinear T.P."/>
            <person name="Bode H.B."/>
        </authorList>
    </citation>
    <scope>NUCLEOTIDE SEQUENCE [LARGE SCALE GENOMIC DNA]</scope>
    <source>
        <strain evidence="3">PB45.5</strain>
    </source>
</reference>
<feature type="signal peptide" evidence="1">
    <location>
        <begin position="1"/>
        <end position="19"/>
    </location>
</feature>
<name>A0A1B8YD68_9GAMM</name>
<keyword evidence="3" id="KW-1185">Reference proteome</keyword>
<evidence type="ECO:0000313" key="3">
    <source>
        <dbReference type="Proteomes" id="UP000092665"/>
    </source>
</evidence>
<dbReference type="PANTHER" id="PTHR38008">
    <property type="entry name" value="HEMOLYSIN-RELATED"/>
    <property type="match status" value="1"/>
</dbReference>
<accession>A0A1B8YD68</accession>
<dbReference type="InterPro" id="IPR005590">
    <property type="entry name" value="DUF333"/>
</dbReference>
<sequence length="71" mass="7750" precursor="true">MKKAILATLFFSFSTIAVAMPNPASVFCGKLGGESQIVTQKDGGELGLCVFKNGTIIEEWTLFRMYNGDKK</sequence>
<evidence type="ECO:0008006" key="4">
    <source>
        <dbReference type="Google" id="ProtNLM"/>
    </source>
</evidence>
<dbReference type="PATRIC" id="fig|29488.15.peg.4203"/>
<dbReference type="AlphaFoldDB" id="A0A1B8YD68"/>
<proteinExistence type="predicted"/>
<dbReference type="RefSeq" id="WP_065391735.1">
    <property type="nucleotide sequence ID" value="NZ_CAWMQN010000086.1"/>
</dbReference>
<protein>
    <recommendedName>
        <fullName evidence="4">Hemolysin</fullName>
    </recommendedName>
</protein>
<dbReference type="EMBL" id="LOIC01000086">
    <property type="protein sequence ID" value="OCA53114.1"/>
    <property type="molecule type" value="Genomic_DNA"/>
</dbReference>
<comment type="caution">
    <text evidence="2">The sequence shown here is derived from an EMBL/GenBank/DDBJ whole genome shotgun (WGS) entry which is preliminary data.</text>
</comment>
<evidence type="ECO:0000313" key="2">
    <source>
        <dbReference type="EMBL" id="OCA53114.1"/>
    </source>
</evidence>
<dbReference type="Proteomes" id="UP000092665">
    <property type="component" value="Unassembled WGS sequence"/>
</dbReference>
<dbReference type="PANTHER" id="PTHR38008:SF2">
    <property type="entry name" value="HEMOLYSIN"/>
    <property type="match status" value="1"/>
</dbReference>
<dbReference type="Pfam" id="PF03891">
    <property type="entry name" value="DUF333"/>
    <property type="match status" value="1"/>
</dbReference>
<organism evidence="2 3">
    <name type="scientific">Photorhabdus namnaonensis</name>
    <dbReference type="NCBI Taxonomy" id="1851568"/>
    <lineage>
        <taxon>Bacteria</taxon>
        <taxon>Pseudomonadati</taxon>
        <taxon>Pseudomonadota</taxon>
        <taxon>Gammaproteobacteria</taxon>
        <taxon>Enterobacterales</taxon>
        <taxon>Morganellaceae</taxon>
        <taxon>Photorhabdus</taxon>
    </lineage>
</organism>
<keyword evidence="1" id="KW-0732">Signal</keyword>